<name>A0A4P5PNS1_9ENTE</name>
<dbReference type="EMBL" id="BJCC01000023">
    <property type="protein sequence ID" value="GCF94803.1"/>
    <property type="molecule type" value="Genomic_DNA"/>
</dbReference>
<dbReference type="Proteomes" id="UP000290567">
    <property type="component" value="Unassembled WGS sequence"/>
</dbReference>
<keyword evidence="2" id="KW-1185">Reference proteome</keyword>
<reference evidence="2" key="1">
    <citation type="submission" date="2019-02" db="EMBL/GenBank/DDBJ databases">
        <title>Draft genome sequence of Enterococcus sp. Gos25-1.</title>
        <authorList>
            <person name="Tanaka N."/>
            <person name="Shiwa Y."/>
            <person name="Fujita N."/>
        </authorList>
    </citation>
    <scope>NUCLEOTIDE SEQUENCE [LARGE SCALE GENOMIC DNA]</scope>
    <source>
        <strain evidence="2">Gos25-1</strain>
    </source>
</reference>
<sequence length="119" mass="13515">MTKEVSGTIMLHLEDGSKRFLVHQEGTINEFARTEIKSENTVLANFLNFLKNVVLINVDDIRLVELTNTQTNGNNVPLYVFEMAENKVTRLPEGFVWETPDGLREILGTFEISGMPIFN</sequence>
<proteinExistence type="predicted"/>
<gene>
    <name evidence="1" type="ORF">NRIC_26940</name>
</gene>
<dbReference type="AlphaFoldDB" id="A0A4P5PNS1"/>
<comment type="caution">
    <text evidence="1">The sequence shown here is derived from an EMBL/GenBank/DDBJ whole genome shotgun (WGS) entry which is preliminary data.</text>
</comment>
<dbReference type="OrthoDB" id="2156448at2"/>
<evidence type="ECO:0000313" key="1">
    <source>
        <dbReference type="EMBL" id="GCF94803.1"/>
    </source>
</evidence>
<protein>
    <submittedName>
        <fullName evidence="1">Uncharacterized protein</fullName>
    </submittedName>
</protein>
<accession>A0A4P5PNS1</accession>
<evidence type="ECO:0000313" key="2">
    <source>
        <dbReference type="Proteomes" id="UP000290567"/>
    </source>
</evidence>
<organism evidence="1 2">
    <name type="scientific">Enterococcus florum</name>
    <dbReference type="NCBI Taxonomy" id="2480627"/>
    <lineage>
        <taxon>Bacteria</taxon>
        <taxon>Bacillati</taxon>
        <taxon>Bacillota</taxon>
        <taxon>Bacilli</taxon>
        <taxon>Lactobacillales</taxon>
        <taxon>Enterococcaceae</taxon>
        <taxon>Enterococcus</taxon>
    </lineage>
</organism>